<dbReference type="InterPro" id="IPR015353">
    <property type="entry name" value="Rubisco_LSMT_subst-bd"/>
</dbReference>
<dbReference type="InterPro" id="IPR050600">
    <property type="entry name" value="SETD3_SETD6_MTase"/>
</dbReference>
<evidence type="ECO:0000256" key="1">
    <source>
        <dbReference type="ARBA" id="ARBA00022603"/>
    </source>
</evidence>
<proteinExistence type="predicted"/>
<reference evidence="5" key="1">
    <citation type="submission" date="2025-08" db="UniProtKB">
        <authorList>
            <consortium name="Ensembl"/>
        </authorList>
    </citation>
    <scope>IDENTIFICATION</scope>
</reference>
<protein>
    <submittedName>
        <fullName evidence="5">SET domain containing 4</fullName>
    </submittedName>
</protein>
<keyword evidence="3" id="KW-0949">S-adenosyl-L-methionine</keyword>
<dbReference type="Proteomes" id="UP000694396">
    <property type="component" value="Unplaced"/>
</dbReference>
<dbReference type="InterPro" id="IPR046341">
    <property type="entry name" value="SET_dom_sf"/>
</dbReference>
<keyword evidence="6" id="KW-1185">Reference proteome</keyword>
<dbReference type="PANTHER" id="PTHR13271">
    <property type="entry name" value="UNCHARACTERIZED PUTATIVE METHYLTRANSFERASE"/>
    <property type="match status" value="1"/>
</dbReference>
<feature type="domain" description="Rubisco LSMT substrate-binding" evidence="4">
    <location>
        <begin position="224"/>
        <end position="340"/>
    </location>
</feature>
<dbReference type="PANTHER" id="PTHR13271:SF151">
    <property type="entry name" value="SET DOMAIN-CONTAINING PROTEIN 4"/>
    <property type="match status" value="1"/>
</dbReference>
<dbReference type="GO" id="GO:0032259">
    <property type="term" value="P:methylation"/>
    <property type="evidence" value="ECO:0007669"/>
    <property type="project" value="UniProtKB-KW"/>
</dbReference>
<keyword evidence="2" id="KW-0808">Transferase</keyword>
<reference evidence="5" key="2">
    <citation type="submission" date="2025-09" db="UniProtKB">
        <authorList>
            <consortium name="Ensembl"/>
        </authorList>
    </citation>
    <scope>IDENTIFICATION</scope>
</reference>
<evidence type="ECO:0000313" key="5">
    <source>
        <dbReference type="Ensembl" id="ENSCRFP00000005822.1"/>
    </source>
</evidence>
<dbReference type="Ensembl" id="ENSCRFT00000006043.1">
    <property type="protein sequence ID" value="ENSCRFP00000005822.1"/>
    <property type="gene ID" value="ENSCRFG00000004671.1"/>
</dbReference>
<name>A0A8C3P264_9PASS</name>
<dbReference type="Pfam" id="PF09273">
    <property type="entry name" value="Rubis-subs-bind"/>
    <property type="match status" value="1"/>
</dbReference>
<sequence>MKKSRGRTGRKRRRKHLKHFMDGVNCSHKLEYIKLQKWLKERGFEDSNLRPAEFWGKTGRGLMTTKALQAGDLIISLPEKCLLTTGTVLSSCLGGHIETLLCPFPISPLWALFADLGPLQETPTIKQEVQSSEVSKVLFSFFTLPRVKSLFFFHPPKVKAAFNEQKRSYEIWTNSRCKKHQEVLICYGPHDNQRLLLEYGFVAMDNPQSSVYVPADTLLKYFSPLDKQRKAKVSILKDHDFLENLTFGWEGPSWRLLTALKVLSLAADEFSCWRRILLGGVTSARNEQQALATAAKICQLLMEETQQLLLQISQLKRDKETLKPQLALVEMLHSEDLKILQKSAEILCNLNLGTT</sequence>
<dbReference type="GO" id="GO:0016279">
    <property type="term" value="F:protein-lysine N-methyltransferase activity"/>
    <property type="evidence" value="ECO:0007669"/>
    <property type="project" value="TreeGrafter"/>
</dbReference>
<keyword evidence="1" id="KW-0489">Methyltransferase</keyword>
<organism evidence="5 6">
    <name type="scientific">Cyanoderma ruficeps</name>
    <name type="common">rufous-capped babbler</name>
    <dbReference type="NCBI Taxonomy" id="181631"/>
    <lineage>
        <taxon>Eukaryota</taxon>
        <taxon>Metazoa</taxon>
        <taxon>Chordata</taxon>
        <taxon>Craniata</taxon>
        <taxon>Vertebrata</taxon>
        <taxon>Euteleostomi</taxon>
        <taxon>Archelosauria</taxon>
        <taxon>Archosauria</taxon>
        <taxon>Dinosauria</taxon>
        <taxon>Saurischia</taxon>
        <taxon>Theropoda</taxon>
        <taxon>Coelurosauria</taxon>
        <taxon>Aves</taxon>
        <taxon>Neognathae</taxon>
        <taxon>Neoaves</taxon>
        <taxon>Telluraves</taxon>
        <taxon>Australaves</taxon>
        <taxon>Passeriformes</taxon>
        <taxon>Sylvioidea</taxon>
        <taxon>Timaliidae</taxon>
        <taxon>Cyanoderma</taxon>
    </lineage>
</organism>
<accession>A0A8C3P264</accession>
<dbReference type="Gene3D" id="3.90.1420.10">
    <property type="entry name" value="Rubisco LSMT, substrate-binding domain"/>
    <property type="match status" value="1"/>
</dbReference>
<dbReference type="InterPro" id="IPR036464">
    <property type="entry name" value="Rubisco_LSMT_subst-bd_sf"/>
</dbReference>
<dbReference type="SUPFAM" id="SSF82199">
    <property type="entry name" value="SET domain"/>
    <property type="match status" value="1"/>
</dbReference>
<dbReference type="AlphaFoldDB" id="A0A8C3P264"/>
<dbReference type="Gene3D" id="3.90.1410.10">
    <property type="entry name" value="set domain protein methyltransferase, domain 1"/>
    <property type="match status" value="2"/>
</dbReference>
<evidence type="ECO:0000256" key="2">
    <source>
        <dbReference type="ARBA" id="ARBA00022679"/>
    </source>
</evidence>
<evidence type="ECO:0000259" key="4">
    <source>
        <dbReference type="Pfam" id="PF09273"/>
    </source>
</evidence>
<evidence type="ECO:0000256" key="3">
    <source>
        <dbReference type="ARBA" id="ARBA00022691"/>
    </source>
</evidence>
<dbReference type="FunFam" id="3.90.1420.10:FF:000008">
    <property type="entry name" value="SET domain containing 4"/>
    <property type="match status" value="1"/>
</dbReference>
<evidence type="ECO:0000313" key="6">
    <source>
        <dbReference type="Proteomes" id="UP000694396"/>
    </source>
</evidence>